<sequence length="234" mass="27761">MFRVSRDANCFQPDADVDENPRTSGAVELLEFFIWPGMALVLLFAWLIINNHVNIKNLSSIRKRFDTCHVVKWPMHGDMLTALNRLRKAEKLKHREFAEYGMDTLTVRKAMEEKKKAEIAILNFEKKNIEHMIQQNNDGVFLTNRDEEKWQFKKDNIRLEVELKHLALKKKKIEKKYNPTRKHKYEGIFAEKDGGNVFWNPADLVLYELKHRKLEQKKTKYHEVMVDSIDDIYG</sequence>
<reference evidence="3" key="1">
    <citation type="submission" date="2017-10" db="EMBL/GenBank/DDBJ databases">
        <title>Rapid genome shrinkage in a self-fertile nematode reveals novel sperm competition proteins.</title>
        <authorList>
            <person name="Yin D."/>
            <person name="Schwarz E.M."/>
            <person name="Thomas C.G."/>
            <person name="Felde R.L."/>
            <person name="Korf I.F."/>
            <person name="Cutter A.D."/>
            <person name="Schartner C.M."/>
            <person name="Ralston E.J."/>
            <person name="Meyer B.J."/>
            <person name="Haag E.S."/>
        </authorList>
    </citation>
    <scope>NUCLEOTIDE SEQUENCE [LARGE SCALE GENOMIC DNA]</scope>
    <source>
        <strain evidence="3">JU1422</strain>
    </source>
</reference>
<protein>
    <submittedName>
        <fullName evidence="2">Uncharacterized protein</fullName>
    </submittedName>
</protein>
<dbReference type="AlphaFoldDB" id="A0A2G5TMA0"/>
<evidence type="ECO:0000313" key="3">
    <source>
        <dbReference type="Proteomes" id="UP000230233"/>
    </source>
</evidence>
<feature type="transmembrane region" description="Helical" evidence="1">
    <location>
        <begin position="32"/>
        <end position="53"/>
    </location>
</feature>
<evidence type="ECO:0000256" key="1">
    <source>
        <dbReference type="SAM" id="Phobius"/>
    </source>
</evidence>
<organism evidence="2 3">
    <name type="scientific">Caenorhabditis nigoni</name>
    <dbReference type="NCBI Taxonomy" id="1611254"/>
    <lineage>
        <taxon>Eukaryota</taxon>
        <taxon>Metazoa</taxon>
        <taxon>Ecdysozoa</taxon>
        <taxon>Nematoda</taxon>
        <taxon>Chromadorea</taxon>
        <taxon>Rhabditida</taxon>
        <taxon>Rhabditina</taxon>
        <taxon>Rhabditomorpha</taxon>
        <taxon>Rhabditoidea</taxon>
        <taxon>Rhabditidae</taxon>
        <taxon>Peloderinae</taxon>
        <taxon>Caenorhabditis</taxon>
    </lineage>
</organism>
<comment type="caution">
    <text evidence="2">The sequence shown here is derived from an EMBL/GenBank/DDBJ whole genome shotgun (WGS) entry which is preliminary data.</text>
</comment>
<proteinExistence type="predicted"/>
<keyword evidence="1" id="KW-0812">Transmembrane</keyword>
<dbReference type="OrthoDB" id="10310164at2759"/>
<accession>A0A2G5TMA0</accession>
<gene>
    <name evidence="2" type="primary">Cni-T23G11.10</name>
    <name evidence="2" type="synonym">Cnig_chr_V.g20225</name>
    <name evidence="2" type="ORF">B9Z55_020225</name>
</gene>
<dbReference type="EMBL" id="PDUG01000005">
    <property type="protein sequence ID" value="PIC28241.1"/>
    <property type="molecule type" value="Genomic_DNA"/>
</dbReference>
<evidence type="ECO:0000313" key="2">
    <source>
        <dbReference type="EMBL" id="PIC28241.1"/>
    </source>
</evidence>
<dbReference type="Proteomes" id="UP000230233">
    <property type="component" value="Chromosome V"/>
</dbReference>
<name>A0A2G5TMA0_9PELO</name>
<keyword evidence="1" id="KW-1133">Transmembrane helix</keyword>
<keyword evidence="3" id="KW-1185">Reference proteome</keyword>
<keyword evidence="1" id="KW-0472">Membrane</keyword>